<gene>
    <name evidence="9" type="ORF">BLS_003635</name>
</gene>
<evidence type="ECO:0000256" key="7">
    <source>
        <dbReference type="SAM" id="MobiDB-lite"/>
    </source>
</evidence>
<feature type="compositionally biased region" description="Polar residues" evidence="7">
    <location>
        <begin position="110"/>
        <end position="128"/>
    </location>
</feature>
<evidence type="ECO:0000256" key="1">
    <source>
        <dbReference type="ARBA" id="ARBA00004906"/>
    </source>
</evidence>
<feature type="region of interest" description="Disordered" evidence="7">
    <location>
        <begin position="110"/>
        <end position="157"/>
    </location>
</feature>
<feature type="compositionally biased region" description="Basic residues" evidence="7">
    <location>
        <begin position="40"/>
        <end position="52"/>
    </location>
</feature>
<dbReference type="FunFam" id="1.20.1280.50:FF:000016">
    <property type="entry name" value="E3 ubiquitin ligase complex SCF subunit sconB"/>
    <property type="match status" value="1"/>
</dbReference>
<dbReference type="SMART" id="SM00256">
    <property type="entry name" value="FBOX"/>
    <property type="match status" value="1"/>
</dbReference>
<feature type="region of interest" description="Disordered" evidence="7">
    <location>
        <begin position="1"/>
        <end position="91"/>
    </location>
</feature>
<protein>
    <recommendedName>
        <fullName evidence="8">F-box domain-containing protein</fullName>
    </recommendedName>
</protein>
<dbReference type="Pfam" id="PF12937">
    <property type="entry name" value="F-box-like"/>
    <property type="match status" value="1"/>
</dbReference>
<feature type="compositionally biased region" description="Basic residues" evidence="7">
    <location>
        <begin position="129"/>
        <end position="138"/>
    </location>
</feature>
<keyword evidence="5" id="KW-0833">Ubl conjugation pathway</keyword>
<evidence type="ECO:0000313" key="9">
    <source>
        <dbReference type="EMBL" id="KAE9973344.1"/>
    </source>
</evidence>
<dbReference type="InterPro" id="IPR020472">
    <property type="entry name" value="WD40_PAC1"/>
</dbReference>
<feature type="repeat" description="WD" evidence="6">
    <location>
        <begin position="398"/>
        <end position="437"/>
    </location>
</feature>
<dbReference type="PROSITE" id="PS50294">
    <property type="entry name" value="WD_REPEATS_REGION"/>
    <property type="match status" value="4"/>
</dbReference>
<feature type="repeat" description="WD" evidence="6">
    <location>
        <begin position="517"/>
        <end position="558"/>
    </location>
</feature>
<dbReference type="PANTHER" id="PTHR19872:SF9">
    <property type="entry name" value="UBIQUITIN-BINDING SDF UBIQUITIN LIGASE COMPLEX SUBUNIT"/>
    <property type="match status" value="1"/>
</dbReference>
<dbReference type="PROSITE" id="PS00678">
    <property type="entry name" value="WD_REPEATS_1"/>
    <property type="match status" value="3"/>
</dbReference>
<dbReference type="InterPro" id="IPR036047">
    <property type="entry name" value="F-box-like_dom_sf"/>
</dbReference>
<feature type="compositionally biased region" description="Polar residues" evidence="7">
    <location>
        <begin position="1"/>
        <end position="15"/>
    </location>
</feature>
<dbReference type="InterPro" id="IPR051075">
    <property type="entry name" value="SCF_subunit_WD-repeat"/>
</dbReference>
<dbReference type="SUPFAM" id="SSF50978">
    <property type="entry name" value="WD40 repeat-like"/>
    <property type="match status" value="1"/>
</dbReference>
<feature type="compositionally biased region" description="Basic and acidic residues" evidence="7">
    <location>
        <begin position="68"/>
        <end position="84"/>
    </location>
</feature>
<feature type="compositionally biased region" description="Polar residues" evidence="7">
    <location>
        <begin position="55"/>
        <end position="64"/>
    </location>
</feature>
<organism evidence="9 10">
    <name type="scientific">Venturia inaequalis</name>
    <name type="common">Apple scab fungus</name>
    <dbReference type="NCBI Taxonomy" id="5025"/>
    <lineage>
        <taxon>Eukaryota</taxon>
        <taxon>Fungi</taxon>
        <taxon>Dikarya</taxon>
        <taxon>Ascomycota</taxon>
        <taxon>Pezizomycotina</taxon>
        <taxon>Dothideomycetes</taxon>
        <taxon>Pleosporomycetidae</taxon>
        <taxon>Venturiales</taxon>
        <taxon>Venturiaceae</taxon>
        <taxon>Venturia</taxon>
    </lineage>
</organism>
<dbReference type="PANTHER" id="PTHR19872">
    <property type="entry name" value="UBIQUITIN LIGASE SPECIFICITY FACTOR/HREP PROTEIN"/>
    <property type="match status" value="1"/>
</dbReference>
<dbReference type="PROSITE" id="PS50181">
    <property type="entry name" value="FBOX"/>
    <property type="match status" value="1"/>
</dbReference>
<feature type="domain" description="F-box" evidence="8">
    <location>
        <begin position="224"/>
        <end position="270"/>
    </location>
</feature>
<comment type="caution">
    <text evidence="9">The sequence shown here is derived from an EMBL/GenBank/DDBJ whole genome shotgun (WGS) entry which is preliminary data.</text>
</comment>
<sequence>MASSNNPQLNINFLNTSTFHTDDSDPDPDDHHAFQTYLTKSRRNSTRRRRPSSSKMLLSPTSDNESFESSRKRCRDEEHNHKDEGDEIAITSDGKSVTAFLSKHIPQTYNPMADQSVTDGPSRDTNYCNRHRPDRKCRRQADEVSMEDLQTVGPPSLPYNNTADWSKQLGALSQSDQQGISHVWSIFAAAPAKQRELMLQGILSVCCFPQLSFVSAAVKDMIKIDFLALLPPELSFQILCSLDTTSLTKAAQVSRRWRQLADDDVVWHKMCEQHIDRKCTKCGWGLPLLDRKRLRLEKRQMQLRASGRGLNEWSPNITPVPDTPPAYENISQAPATASKRPLEVAEESSPEASCKRLCSRPDSEAQSAPTKRPWKDVYKDRFRVGANWKYKRYTEKILEGHENGVTCLQFHDNILATGSYDSTIKIWNLDTGKVLRTLTGHTLGVRCLQFEESQLVSGSLDGTVKIWDWRKGELQKTLHGPRKGVVCVNFAGHYLCAGSMDSDIYVWNQESKRSYKLKGHSDFVNSVKVDVPSRTLLSASDDCTVRLWDLETGETLRVFEKHVGPIQQVVALPHEFEMDESDLADAPILDYDSDTDHDFDGLQDLNIDYLVPRSIPFERSRSKTPPPALANTPIFPETPNRPNPAQYILTGSLDTVIRLWHVPSGRCLRTFFGHIEGIWALAADSLRVVSGAEDRTVKVWDIRTGKCENTFTGPLGPVTCLALSSDTLISGSEDKKVRVMCFAEAAAETDET</sequence>
<dbReference type="InterPro" id="IPR019775">
    <property type="entry name" value="WD40_repeat_CS"/>
</dbReference>
<proteinExistence type="inferred from homology"/>
<dbReference type="Proteomes" id="UP000433883">
    <property type="component" value="Unassembled WGS sequence"/>
</dbReference>
<evidence type="ECO:0000256" key="2">
    <source>
        <dbReference type="ARBA" id="ARBA00007968"/>
    </source>
</evidence>
<dbReference type="InterPro" id="IPR001680">
    <property type="entry name" value="WD40_rpt"/>
</dbReference>
<dbReference type="PRINTS" id="PR00320">
    <property type="entry name" value="GPROTEINBRPT"/>
</dbReference>
<comment type="similarity">
    <text evidence="2">Belongs to the WD repeat MET30/SCONB/SCON-2 family.</text>
</comment>
<dbReference type="InterPro" id="IPR015943">
    <property type="entry name" value="WD40/YVTN_repeat-like_dom_sf"/>
</dbReference>
<keyword evidence="4" id="KW-0677">Repeat</keyword>
<dbReference type="EMBL" id="WNWQ01000236">
    <property type="protein sequence ID" value="KAE9973344.1"/>
    <property type="molecule type" value="Genomic_DNA"/>
</dbReference>
<evidence type="ECO:0000256" key="4">
    <source>
        <dbReference type="ARBA" id="ARBA00022737"/>
    </source>
</evidence>
<dbReference type="Gene3D" id="2.130.10.10">
    <property type="entry name" value="YVTN repeat-like/Quinoprotein amine dehydrogenase"/>
    <property type="match status" value="2"/>
</dbReference>
<name>A0A8H3YTW3_VENIN</name>
<feature type="region of interest" description="Disordered" evidence="7">
    <location>
        <begin position="307"/>
        <end position="372"/>
    </location>
</feature>
<dbReference type="SMART" id="SM00320">
    <property type="entry name" value="WD40"/>
    <property type="match status" value="7"/>
</dbReference>
<dbReference type="CDD" id="cd00200">
    <property type="entry name" value="WD40"/>
    <property type="match status" value="1"/>
</dbReference>
<dbReference type="SUPFAM" id="SSF81383">
    <property type="entry name" value="F-box domain"/>
    <property type="match status" value="1"/>
</dbReference>
<evidence type="ECO:0000313" key="10">
    <source>
        <dbReference type="Proteomes" id="UP000433883"/>
    </source>
</evidence>
<dbReference type="Gene3D" id="1.20.1280.50">
    <property type="match status" value="1"/>
</dbReference>
<dbReference type="PROSITE" id="PS50082">
    <property type="entry name" value="WD_REPEATS_2"/>
    <property type="match status" value="5"/>
</dbReference>
<dbReference type="InterPro" id="IPR036322">
    <property type="entry name" value="WD40_repeat_dom_sf"/>
</dbReference>
<evidence type="ECO:0000256" key="5">
    <source>
        <dbReference type="ARBA" id="ARBA00022786"/>
    </source>
</evidence>
<comment type="pathway">
    <text evidence="1">Protein modification; protein ubiquitination.</text>
</comment>
<accession>A0A8H3YTW3</accession>
<keyword evidence="3 6" id="KW-0853">WD repeat</keyword>
<evidence type="ECO:0000256" key="3">
    <source>
        <dbReference type="ARBA" id="ARBA00022574"/>
    </source>
</evidence>
<dbReference type="Pfam" id="PF00400">
    <property type="entry name" value="WD40"/>
    <property type="match status" value="6"/>
</dbReference>
<reference evidence="9 10" key="1">
    <citation type="submission" date="2019-11" db="EMBL/GenBank/DDBJ databases">
        <title>Venturia inaequalis Genome Resource.</title>
        <authorList>
            <person name="Lichtner F.J."/>
        </authorList>
    </citation>
    <scope>NUCLEOTIDE SEQUENCE [LARGE SCALE GENOMIC DNA]</scope>
    <source>
        <strain evidence="9">Bline_iso_100314</strain>
    </source>
</reference>
<feature type="repeat" description="WD" evidence="6">
    <location>
        <begin position="646"/>
        <end position="670"/>
    </location>
</feature>
<feature type="repeat" description="WD" evidence="6">
    <location>
        <begin position="438"/>
        <end position="477"/>
    </location>
</feature>
<dbReference type="CDD" id="cd22147">
    <property type="entry name" value="F-box_SpPof1-like"/>
    <property type="match status" value="1"/>
</dbReference>
<evidence type="ECO:0000259" key="8">
    <source>
        <dbReference type="PROSITE" id="PS50181"/>
    </source>
</evidence>
<dbReference type="AlphaFoldDB" id="A0A8H3YTW3"/>
<feature type="repeat" description="WD" evidence="6">
    <location>
        <begin position="671"/>
        <end position="710"/>
    </location>
</feature>
<dbReference type="InterPro" id="IPR001810">
    <property type="entry name" value="F-box_dom"/>
</dbReference>
<evidence type="ECO:0000256" key="6">
    <source>
        <dbReference type="PROSITE-ProRule" id="PRU00221"/>
    </source>
</evidence>